<dbReference type="InterPro" id="IPR009057">
    <property type="entry name" value="Homeodomain-like_sf"/>
</dbReference>
<feature type="domain" description="HTH tetR-type" evidence="5">
    <location>
        <begin position="6"/>
        <end position="66"/>
    </location>
</feature>
<evidence type="ECO:0000256" key="3">
    <source>
        <dbReference type="ARBA" id="ARBA00023163"/>
    </source>
</evidence>
<keyword evidence="2 4" id="KW-0238">DNA-binding</keyword>
<dbReference type="SUPFAM" id="SSF48498">
    <property type="entry name" value="Tetracyclin repressor-like, C-terminal domain"/>
    <property type="match status" value="1"/>
</dbReference>
<dbReference type="NCBIfam" id="NF041196">
    <property type="entry name" value="ScbR_bind_reg"/>
    <property type="match status" value="1"/>
</dbReference>
<dbReference type="InterPro" id="IPR050109">
    <property type="entry name" value="HTH-type_TetR-like_transc_reg"/>
</dbReference>
<feature type="DNA-binding region" description="H-T-H motif" evidence="4">
    <location>
        <begin position="29"/>
        <end position="48"/>
    </location>
</feature>
<dbReference type="EMBL" id="CP108164">
    <property type="protein sequence ID" value="WTQ85262.1"/>
    <property type="molecule type" value="Genomic_DNA"/>
</dbReference>
<evidence type="ECO:0000256" key="2">
    <source>
        <dbReference type="ARBA" id="ARBA00023125"/>
    </source>
</evidence>
<keyword evidence="1" id="KW-0805">Transcription regulation</keyword>
<dbReference type="Proteomes" id="UP001622557">
    <property type="component" value="Chromosome"/>
</dbReference>
<name>A0ABZ1KXG2_STRAH</name>
<protein>
    <submittedName>
        <fullName evidence="6">TetR family transcriptional regulator</fullName>
    </submittedName>
</protein>
<dbReference type="PANTHER" id="PTHR30055:SF234">
    <property type="entry name" value="HTH-TYPE TRANSCRIPTIONAL REGULATOR BETI"/>
    <property type="match status" value="1"/>
</dbReference>
<dbReference type="InterPro" id="IPR036271">
    <property type="entry name" value="Tet_transcr_reg_TetR-rel_C_sf"/>
</dbReference>
<evidence type="ECO:0000313" key="6">
    <source>
        <dbReference type="EMBL" id="WTQ85262.1"/>
    </source>
</evidence>
<dbReference type="SUPFAM" id="SSF46689">
    <property type="entry name" value="Homeodomain-like"/>
    <property type="match status" value="1"/>
</dbReference>
<accession>A0ABZ1KXG2</accession>
<proteinExistence type="predicted"/>
<dbReference type="GeneID" id="97285839"/>
<keyword evidence="7" id="KW-1185">Reference proteome</keyword>
<dbReference type="PANTHER" id="PTHR30055">
    <property type="entry name" value="HTH-TYPE TRANSCRIPTIONAL REGULATOR RUTR"/>
    <property type="match status" value="1"/>
</dbReference>
<organism evidence="6 7">
    <name type="scientific">Streptomyces achromogenes</name>
    <dbReference type="NCBI Taxonomy" id="67255"/>
    <lineage>
        <taxon>Bacteria</taxon>
        <taxon>Bacillati</taxon>
        <taxon>Actinomycetota</taxon>
        <taxon>Actinomycetes</taxon>
        <taxon>Kitasatosporales</taxon>
        <taxon>Streptomycetaceae</taxon>
        <taxon>Streptomyces</taxon>
    </lineage>
</organism>
<dbReference type="InterPro" id="IPR001647">
    <property type="entry name" value="HTH_TetR"/>
</dbReference>
<evidence type="ECO:0000259" key="5">
    <source>
        <dbReference type="PROSITE" id="PS50977"/>
    </source>
</evidence>
<dbReference type="Gene3D" id="1.10.357.10">
    <property type="entry name" value="Tetracycline Repressor, domain 2"/>
    <property type="match status" value="1"/>
</dbReference>
<keyword evidence="3" id="KW-0804">Transcription</keyword>
<evidence type="ECO:0000256" key="4">
    <source>
        <dbReference type="PROSITE-ProRule" id="PRU00335"/>
    </source>
</evidence>
<sequence>MQERALRTRHALMTAAAEQFDRCGYAGTSLARVSKTVDMTMGALTFHFRSKCDLANVVEARGRETLRAAVAGAVSSGGPALRRLSELLLELARLLEQDIVVRATVRLSTERGTGCWSQIWLPEMRKLLQEASDEGQLKRSVSAEKAADMIGFLLVGMDANLRAQDWSASTHVTERLEQVWQLTLAAISAEAAAD</sequence>
<reference evidence="6 7" key="1">
    <citation type="submission" date="2022-10" db="EMBL/GenBank/DDBJ databases">
        <title>The complete genomes of actinobacterial strains from the NBC collection.</title>
        <authorList>
            <person name="Joergensen T.S."/>
            <person name="Alvarez Arevalo M."/>
            <person name="Sterndorff E.B."/>
            <person name="Faurdal D."/>
            <person name="Vuksanovic O."/>
            <person name="Mourched A.-S."/>
            <person name="Charusanti P."/>
            <person name="Shaw S."/>
            <person name="Blin K."/>
            <person name="Weber T."/>
        </authorList>
    </citation>
    <scope>NUCLEOTIDE SEQUENCE [LARGE SCALE GENOMIC DNA]</scope>
    <source>
        <strain evidence="6 7">NBC_00156</strain>
    </source>
</reference>
<gene>
    <name evidence="6" type="ORF">OG350_35380</name>
</gene>
<dbReference type="Pfam" id="PF00440">
    <property type="entry name" value="TetR_N"/>
    <property type="match status" value="1"/>
</dbReference>
<dbReference type="InterPro" id="IPR047923">
    <property type="entry name" value="ArpA-like"/>
</dbReference>
<dbReference type="RefSeq" id="WP_405453656.1">
    <property type="nucleotide sequence ID" value="NZ_CP108164.1"/>
</dbReference>
<evidence type="ECO:0000313" key="7">
    <source>
        <dbReference type="Proteomes" id="UP001622557"/>
    </source>
</evidence>
<dbReference type="PROSITE" id="PS50977">
    <property type="entry name" value="HTH_TETR_2"/>
    <property type="match status" value="1"/>
</dbReference>
<evidence type="ECO:0000256" key="1">
    <source>
        <dbReference type="ARBA" id="ARBA00023015"/>
    </source>
</evidence>